<sequence length="228" mass="23106">MPAETSHHTKTSWSLVLPVKVLSRAKTRMAAAAGPLREALALAVAADTVAAALRCALVAEVIVVTDDPLAASELSALGARTVPDEPDRGLNPALAYGASVARRARPDVGVGAMSADLPALRPAELGRVLTAAAAFPESFVPDAAGVGTTLYAARPGVPFSPAFGPDSRARHAAQGARELALEDIASVRRDVDTPDDLRAALALGAGPRTTALAARLPSLSPGAETSTG</sequence>
<evidence type="ECO:0000256" key="2">
    <source>
        <dbReference type="ARBA" id="ARBA00022695"/>
    </source>
</evidence>
<accession>A0A7W3RBL8</accession>
<dbReference type="PANTHER" id="PTHR40392">
    <property type="entry name" value="2-PHOSPHO-L-LACTATE GUANYLYLTRANSFERASE"/>
    <property type="match status" value="1"/>
</dbReference>
<evidence type="ECO:0000259" key="6">
    <source>
        <dbReference type="Pfam" id="PF12804"/>
    </source>
</evidence>
<dbReference type="Gene3D" id="3.90.550.10">
    <property type="entry name" value="Spore Coat Polysaccharide Biosynthesis Protein SpsA, Chain A"/>
    <property type="match status" value="1"/>
</dbReference>
<protein>
    <recommendedName>
        <fullName evidence="5">Phosphoenolpyruvate guanylyltransferase</fullName>
        <shortName evidence="5">PEP guanylyltransferase</shortName>
        <ecNumber evidence="5">2.7.7.105</ecNumber>
    </recommendedName>
</protein>
<dbReference type="GO" id="GO:0052645">
    <property type="term" value="P:F420-0 metabolic process"/>
    <property type="evidence" value="ECO:0007669"/>
    <property type="project" value="UniProtKB-UniRule"/>
</dbReference>
<comment type="catalytic activity">
    <reaction evidence="5">
        <text>phosphoenolpyruvate + GTP + H(+) = enolpyruvoyl-2-diphospho-5'-guanosine + diphosphate</text>
        <dbReference type="Rhea" id="RHEA:30519"/>
        <dbReference type="ChEBI" id="CHEBI:15378"/>
        <dbReference type="ChEBI" id="CHEBI:33019"/>
        <dbReference type="ChEBI" id="CHEBI:37565"/>
        <dbReference type="ChEBI" id="CHEBI:58702"/>
        <dbReference type="ChEBI" id="CHEBI:143701"/>
        <dbReference type="EC" id="2.7.7.105"/>
    </reaction>
</comment>
<evidence type="ECO:0000256" key="1">
    <source>
        <dbReference type="ARBA" id="ARBA00022679"/>
    </source>
</evidence>
<comment type="pathway">
    <text evidence="5">Cofactor biosynthesis; coenzyme F420 biosynthesis.</text>
</comment>
<evidence type="ECO:0000256" key="4">
    <source>
        <dbReference type="ARBA" id="ARBA00023134"/>
    </source>
</evidence>
<keyword evidence="2 5" id="KW-0548">Nucleotidyltransferase</keyword>
<organism evidence="7 8">
    <name type="scientific">Thermomonospora cellulosilytica</name>
    <dbReference type="NCBI Taxonomy" id="1411118"/>
    <lineage>
        <taxon>Bacteria</taxon>
        <taxon>Bacillati</taxon>
        <taxon>Actinomycetota</taxon>
        <taxon>Actinomycetes</taxon>
        <taxon>Streptosporangiales</taxon>
        <taxon>Thermomonosporaceae</taxon>
        <taxon>Thermomonospora</taxon>
    </lineage>
</organism>
<gene>
    <name evidence="5" type="primary">fbiD</name>
    <name evidence="7" type="ORF">HNR21_006039</name>
</gene>
<dbReference type="GO" id="GO:0005525">
    <property type="term" value="F:GTP binding"/>
    <property type="evidence" value="ECO:0007669"/>
    <property type="project" value="UniProtKB-KW"/>
</dbReference>
<dbReference type="SUPFAM" id="SSF53448">
    <property type="entry name" value="Nucleotide-diphospho-sugar transferases"/>
    <property type="match status" value="1"/>
</dbReference>
<dbReference type="UniPathway" id="UPA00071"/>
<keyword evidence="3 5" id="KW-0547">Nucleotide-binding</keyword>
<dbReference type="AlphaFoldDB" id="A0A7W3RBL8"/>
<reference evidence="7 8" key="1">
    <citation type="submission" date="2020-08" db="EMBL/GenBank/DDBJ databases">
        <title>Sequencing the genomes of 1000 actinobacteria strains.</title>
        <authorList>
            <person name="Klenk H.-P."/>
        </authorList>
    </citation>
    <scope>NUCLEOTIDE SEQUENCE [LARGE SCALE GENOMIC DNA]</scope>
    <source>
        <strain evidence="7 8">DSM 45823</strain>
    </source>
</reference>
<evidence type="ECO:0000256" key="5">
    <source>
        <dbReference type="HAMAP-Rule" id="MF_02114"/>
    </source>
</evidence>
<dbReference type="InterPro" id="IPR029044">
    <property type="entry name" value="Nucleotide-diphossugar_trans"/>
</dbReference>
<name>A0A7W3RBL8_9ACTN</name>
<keyword evidence="1 5" id="KW-0808">Transferase</keyword>
<dbReference type="InterPro" id="IPR025877">
    <property type="entry name" value="MobA-like_NTP_Trfase"/>
</dbReference>
<feature type="binding site" evidence="5">
    <location>
        <position position="164"/>
    </location>
    <ligand>
        <name>phosphoenolpyruvate</name>
        <dbReference type="ChEBI" id="CHEBI:58702"/>
    </ligand>
</feature>
<evidence type="ECO:0000256" key="3">
    <source>
        <dbReference type="ARBA" id="ARBA00022741"/>
    </source>
</evidence>
<dbReference type="NCBIfam" id="TIGR03552">
    <property type="entry name" value="F420_cofC"/>
    <property type="match status" value="1"/>
</dbReference>
<comment type="similarity">
    <text evidence="5">Belongs to the CofC family.</text>
</comment>
<comment type="caution">
    <text evidence="7">The sequence shown here is derived from an EMBL/GenBank/DDBJ whole genome shotgun (WGS) entry which is preliminary data.</text>
</comment>
<dbReference type="GO" id="GO:0043814">
    <property type="term" value="F:phospholactate guanylyltransferase activity"/>
    <property type="evidence" value="ECO:0007669"/>
    <property type="project" value="InterPro"/>
</dbReference>
<dbReference type="EMBL" id="JACJII010000001">
    <property type="protein sequence ID" value="MBA9007157.1"/>
    <property type="molecule type" value="Genomic_DNA"/>
</dbReference>
<keyword evidence="8" id="KW-1185">Reference proteome</keyword>
<evidence type="ECO:0000313" key="7">
    <source>
        <dbReference type="EMBL" id="MBA9007157.1"/>
    </source>
</evidence>
<comment type="function">
    <text evidence="5">Guanylyltransferase that catalyzes the activation of phosphoenolpyruvate (PEP) as enolpyruvoyl-2-diphospho-5'-guanosine, via the condensation of PEP with GTP. It is involved in the biosynthesis of coenzyme F420, a hydride carrier cofactor.</text>
</comment>
<dbReference type="HAMAP" id="MF_02114">
    <property type="entry name" value="CofC"/>
    <property type="match status" value="1"/>
</dbReference>
<evidence type="ECO:0000313" key="8">
    <source>
        <dbReference type="Proteomes" id="UP000539313"/>
    </source>
</evidence>
<dbReference type="PANTHER" id="PTHR40392:SF1">
    <property type="entry name" value="2-PHOSPHO-L-LACTATE GUANYLYLTRANSFERASE"/>
    <property type="match status" value="1"/>
</dbReference>
<feature type="binding site" evidence="5">
    <location>
        <position position="167"/>
    </location>
    <ligand>
        <name>phosphoenolpyruvate</name>
        <dbReference type="ChEBI" id="CHEBI:58702"/>
    </ligand>
</feature>
<feature type="binding site" evidence="5">
    <location>
        <position position="148"/>
    </location>
    <ligand>
        <name>phosphoenolpyruvate</name>
        <dbReference type="ChEBI" id="CHEBI:58702"/>
    </ligand>
</feature>
<dbReference type="Pfam" id="PF12804">
    <property type="entry name" value="NTP_transf_3"/>
    <property type="match status" value="1"/>
</dbReference>
<dbReference type="RefSeq" id="WP_182707811.1">
    <property type="nucleotide sequence ID" value="NZ_JACJII010000001.1"/>
</dbReference>
<proteinExistence type="inferred from homology"/>
<dbReference type="InterPro" id="IPR002835">
    <property type="entry name" value="CofC"/>
</dbReference>
<feature type="domain" description="MobA-like NTP transferase" evidence="6">
    <location>
        <begin position="47"/>
        <end position="145"/>
    </location>
</feature>
<keyword evidence="4 5" id="KW-0342">GTP-binding</keyword>
<dbReference type="EC" id="2.7.7.105" evidence="5"/>
<dbReference type="Proteomes" id="UP000539313">
    <property type="component" value="Unassembled WGS sequence"/>
</dbReference>